<evidence type="ECO:0000259" key="11">
    <source>
        <dbReference type="PROSITE" id="PS50262"/>
    </source>
</evidence>
<dbReference type="PROSITE" id="PS00237">
    <property type="entry name" value="G_PROTEIN_RECEP_F1_1"/>
    <property type="match status" value="1"/>
</dbReference>
<feature type="transmembrane region" description="Helical" evidence="10">
    <location>
        <begin position="260"/>
        <end position="282"/>
    </location>
</feature>
<dbReference type="SUPFAM" id="SSF81321">
    <property type="entry name" value="Family A G protein-coupled receptor-like"/>
    <property type="match status" value="1"/>
</dbReference>
<reference evidence="12 13" key="1">
    <citation type="submission" date="2020-08" db="EMBL/GenBank/DDBJ databases">
        <authorList>
            <person name="Hejnol A."/>
        </authorList>
    </citation>
    <scope>NUCLEOTIDE SEQUENCE [LARGE SCALE GENOMIC DNA]</scope>
</reference>
<dbReference type="OrthoDB" id="6159456at2759"/>
<dbReference type="PRINTS" id="PR00237">
    <property type="entry name" value="GPCRRHODOPSN"/>
</dbReference>
<evidence type="ECO:0000256" key="1">
    <source>
        <dbReference type="ARBA" id="ARBA00004651"/>
    </source>
</evidence>
<comment type="subcellular location">
    <subcellularLocation>
        <location evidence="1">Cell membrane</location>
        <topology evidence="1">Multi-pass membrane protein</topology>
    </subcellularLocation>
</comment>
<keyword evidence="2" id="KW-1003">Cell membrane</keyword>
<evidence type="ECO:0000256" key="8">
    <source>
        <dbReference type="ARBA" id="ARBA00023224"/>
    </source>
</evidence>
<dbReference type="PROSITE" id="PS50262">
    <property type="entry name" value="G_PROTEIN_RECEP_F1_2"/>
    <property type="match status" value="1"/>
</dbReference>
<gene>
    <name evidence="12" type="ORF">DGYR_LOCUS10222</name>
</gene>
<keyword evidence="7 9" id="KW-0675">Receptor</keyword>
<name>A0A7I8W1J7_9ANNE</name>
<dbReference type="InterPro" id="IPR017452">
    <property type="entry name" value="GPCR_Rhodpsn_7TM"/>
</dbReference>
<comment type="similarity">
    <text evidence="9">Belongs to the G-protein coupled receptor 1 family.</text>
</comment>
<dbReference type="GO" id="GO:0004930">
    <property type="term" value="F:G protein-coupled receptor activity"/>
    <property type="evidence" value="ECO:0007669"/>
    <property type="project" value="UniProtKB-KW"/>
</dbReference>
<evidence type="ECO:0000313" key="13">
    <source>
        <dbReference type="Proteomes" id="UP000549394"/>
    </source>
</evidence>
<sequence length="303" mass="34422">MNGTFDQEERNNWQRGLVTFLIILVLLIALIGNLIVILIVVQTNKLRSQLSNWFIINLAISDISNAIVVMSTSAVSTALDFREINKIWCKITCSANYCLMIASMLTMLFIGLDRYLAIIHALSYKRFVTKRRVQLVLGFTWFQGLAFSIPPSLTLDWVEYDYWEAVCAIKWGLPGTAIYVILACILCFALPFLLLIFFYCGILKIVRDNSVSHSYQPGTGREGKQIISLLLVVTLFFVFMAPFCITKLLKVLGYKINGWWSTGSSIAEYMASACNPFIYAIFREDMRKALQYLWATKVAKAGY</sequence>
<dbReference type="SMART" id="SM01381">
    <property type="entry name" value="7TM_GPCR_Srsx"/>
    <property type="match status" value="1"/>
</dbReference>
<evidence type="ECO:0000256" key="6">
    <source>
        <dbReference type="ARBA" id="ARBA00023136"/>
    </source>
</evidence>
<keyword evidence="4 10" id="KW-1133">Transmembrane helix</keyword>
<proteinExistence type="inferred from homology"/>
<dbReference type="Proteomes" id="UP000549394">
    <property type="component" value="Unassembled WGS sequence"/>
</dbReference>
<feature type="transmembrane region" description="Helical" evidence="10">
    <location>
        <begin position="226"/>
        <end position="248"/>
    </location>
</feature>
<dbReference type="InterPro" id="IPR000276">
    <property type="entry name" value="GPCR_Rhodpsn"/>
</dbReference>
<dbReference type="GO" id="GO:0005886">
    <property type="term" value="C:plasma membrane"/>
    <property type="evidence" value="ECO:0007669"/>
    <property type="project" value="UniProtKB-SubCell"/>
</dbReference>
<organism evidence="12 13">
    <name type="scientific">Dimorphilus gyrociliatus</name>
    <dbReference type="NCBI Taxonomy" id="2664684"/>
    <lineage>
        <taxon>Eukaryota</taxon>
        <taxon>Metazoa</taxon>
        <taxon>Spiralia</taxon>
        <taxon>Lophotrochozoa</taxon>
        <taxon>Annelida</taxon>
        <taxon>Polychaeta</taxon>
        <taxon>Polychaeta incertae sedis</taxon>
        <taxon>Dinophilidae</taxon>
        <taxon>Dimorphilus</taxon>
    </lineage>
</organism>
<dbReference type="PANTHER" id="PTHR22752">
    <property type="entry name" value="G PROTEIN-COUPLED RECEPTOR"/>
    <property type="match status" value="1"/>
</dbReference>
<feature type="transmembrane region" description="Helical" evidence="10">
    <location>
        <begin position="178"/>
        <end position="206"/>
    </location>
</feature>
<protein>
    <submittedName>
        <fullName evidence="12">DgyrCDS10834</fullName>
    </submittedName>
</protein>
<evidence type="ECO:0000256" key="10">
    <source>
        <dbReference type="SAM" id="Phobius"/>
    </source>
</evidence>
<evidence type="ECO:0000256" key="7">
    <source>
        <dbReference type="ARBA" id="ARBA00023170"/>
    </source>
</evidence>
<keyword evidence="3 9" id="KW-0812">Transmembrane</keyword>
<dbReference type="CDD" id="cd00637">
    <property type="entry name" value="7tm_classA_rhodopsin-like"/>
    <property type="match status" value="1"/>
</dbReference>
<evidence type="ECO:0000256" key="2">
    <source>
        <dbReference type="ARBA" id="ARBA00022475"/>
    </source>
</evidence>
<keyword evidence="6 10" id="KW-0472">Membrane</keyword>
<feature type="domain" description="G-protein coupled receptors family 1 profile" evidence="11">
    <location>
        <begin position="32"/>
        <end position="279"/>
    </location>
</feature>
<evidence type="ECO:0000256" key="4">
    <source>
        <dbReference type="ARBA" id="ARBA00022989"/>
    </source>
</evidence>
<accession>A0A7I8W1J7</accession>
<evidence type="ECO:0000256" key="9">
    <source>
        <dbReference type="RuleBase" id="RU000688"/>
    </source>
</evidence>
<feature type="transmembrane region" description="Helical" evidence="10">
    <location>
        <begin position="53"/>
        <end position="74"/>
    </location>
</feature>
<dbReference type="Pfam" id="PF00001">
    <property type="entry name" value="7tm_1"/>
    <property type="match status" value="1"/>
</dbReference>
<dbReference type="Gene3D" id="1.20.1070.10">
    <property type="entry name" value="Rhodopsin 7-helix transmembrane proteins"/>
    <property type="match status" value="1"/>
</dbReference>
<feature type="transmembrane region" description="Helical" evidence="10">
    <location>
        <begin position="20"/>
        <end position="41"/>
    </location>
</feature>
<comment type="caution">
    <text evidence="12">The sequence shown here is derived from an EMBL/GenBank/DDBJ whole genome shotgun (WGS) entry which is preliminary data.</text>
</comment>
<feature type="transmembrane region" description="Helical" evidence="10">
    <location>
        <begin position="133"/>
        <end position="153"/>
    </location>
</feature>
<feature type="transmembrane region" description="Helical" evidence="10">
    <location>
        <begin position="94"/>
        <end position="112"/>
    </location>
</feature>
<evidence type="ECO:0000256" key="3">
    <source>
        <dbReference type="ARBA" id="ARBA00022692"/>
    </source>
</evidence>
<dbReference type="AlphaFoldDB" id="A0A7I8W1J7"/>
<dbReference type="EMBL" id="CAJFCJ010000017">
    <property type="protein sequence ID" value="CAD5122406.1"/>
    <property type="molecule type" value="Genomic_DNA"/>
</dbReference>
<keyword evidence="8 9" id="KW-0807">Transducer</keyword>
<evidence type="ECO:0000313" key="12">
    <source>
        <dbReference type="EMBL" id="CAD5122406.1"/>
    </source>
</evidence>
<keyword evidence="5 9" id="KW-0297">G-protein coupled receptor</keyword>
<evidence type="ECO:0000256" key="5">
    <source>
        <dbReference type="ARBA" id="ARBA00023040"/>
    </source>
</evidence>
<keyword evidence="13" id="KW-1185">Reference proteome</keyword>